<reference evidence="3" key="1">
    <citation type="submission" date="2009-12" db="EMBL/GenBank/DDBJ databases">
        <title>Complete sequence of Treponema primitia strain ZAS-2.</title>
        <authorList>
            <person name="Tetu S.G."/>
            <person name="Matson E."/>
            <person name="Ren Q."/>
            <person name="Seshadri R."/>
            <person name="Elbourne L."/>
            <person name="Hassan K.A."/>
            <person name="Durkin A."/>
            <person name="Radune D."/>
            <person name="Mohamoud Y."/>
            <person name="Shay R."/>
            <person name="Jin S."/>
            <person name="Zhang X."/>
            <person name="Lucey K."/>
            <person name="Ballor N.R."/>
            <person name="Ottesen E."/>
            <person name="Rosenthal R."/>
            <person name="Allen A."/>
            <person name="Leadbetter J.R."/>
            <person name="Paulsen I.T."/>
        </authorList>
    </citation>
    <scope>NUCLEOTIDE SEQUENCE [LARGE SCALE GENOMIC DNA]</scope>
    <source>
        <strain evidence="3">ATCC BAA-887 / DSM 12427 / ZAS-2</strain>
    </source>
</reference>
<dbReference type="InterPro" id="IPR038726">
    <property type="entry name" value="PDDEXK_AddAB-type"/>
</dbReference>
<dbReference type="Gene3D" id="3.90.320.10">
    <property type="match status" value="1"/>
</dbReference>
<proteinExistence type="predicted"/>
<dbReference type="AlphaFoldDB" id="F5YLX6"/>
<dbReference type="eggNOG" id="COG2887">
    <property type="taxonomic scope" value="Bacteria"/>
</dbReference>
<accession>F5YLX6</accession>
<dbReference type="RefSeq" id="WP_015708317.1">
    <property type="nucleotide sequence ID" value="NC_015578.1"/>
</dbReference>
<dbReference type="InterPro" id="IPR011604">
    <property type="entry name" value="PDDEXK-like_dom_sf"/>
</dbReference>
<dbReference type="Proteomes" id="UP000009223">
    <property type="component" value="Chromosome"/>
</dbReference>
<dbReference type="HOGENOM" id="CLU_015152_0_0_12"/>
<evidence type="ECO:0000313" key="3">
    <source>
        <dbReference type="Proteomes" id="UP000009223"/>
    </source>
</evidence>
<feature type="domain" description="PD-(D/E)XK endonuclease-like" evidence="1">
    <location>
        <begin position="597"/>
        <end position="871"/>
    </location>
</feature>
<keyword evidence="3" id="KW-1185">Reference proteome</keyword>
<evidence type="ECO:0000259" key="1">
    <source>
        <dbReference type="Pfam" id="PF12705"/>
    </source>
</evidence>
<dbReference type="KEGG" id="tpi:TREPR_1819"/>
<evidence type="ECO:0000313" key="2">
    <source>
        <dbReference type="EMBL" id="AEF86592.1"/>
    </source>
</evidence>
<protein>
    <recommendedName>
        <fullName evidence="1">PD-(D/E)XK endonuclease-like domain-containing protein</fullName>
    </recommendedName>
</protein>
<gene>
    <name evidence="2" type="ordered locus">TREPR_1819</name>
</gene>
<organism evidence="2 3">
    <name type="scientific">Treponema primitia (strain ATCC BAA-887 / DSM 12427 / ZAS-2)</name>
    <dbReference type="NCBI Taxonomy" id="545694"/>
    <lineage>
        <taxon>Bacteria</taxon>
        <taxon>Pseudomonadati</taxon>
        <taxon>Spirochaetota</taxon>
        <taxon>Spirochaetia</taxon>
        <taxon>Spirochaetales</taxon>
        <taxon>Treponemataceae</taxon>
        <taxon>Treponema</taxon>
    </lineage>
</organism>
<reference evidence="2 3" key="2">
    <citation type="journal article" date="2011" name="ISME J.">
        <title>RNA-seq reveals cooperative metabolic interactions between two termite-gut spirochete species in co-culture.</title>
        <authorList>
            <person name="Rosenthal A.Z."/>
            <person name="Matson E.G."/>
            <person name="Eldar A."/>
            <person name="Leadbetter J.R."/>
        </authorList>
    </citation>
    <scope>NUCLEOTIDE SEQUENCE [LARGE SCALE GENOMIC DNA]</scope>
    <source>
        <strain evidence="3">ATCC BAA-887 / DSM 12427 / ZAS-2</strain>
    </source>
</reference>
<dbReference type="EMBL" id="CP001843">
    <property type="protein sequence ID" value="AEF86592.1"/>
    <property type="molecule type" value="Genomic_DNA"/>
</dbReference>
<dbReference type="OrthoDB" id="1488830at2"/>
<dbReference type="STRING" id="545694.TREPR_1819"/>
<dbReference type="Pfam" id="PF12705">
    <property type="entry name" value="PDDEXK_1"/>
    <property type="match status" value="1"/>
</dbReference>
<name>F5YLX6_TREPZ</name>
<sequence length="878" mass="98129">MKITFGLNQNNADWSEKQAASGEIHLGPEGMLSFLQTKLGLGGTDCSAVVRIDQYRKRLAAVISAGAGAASGDPWFQKSFELDPWSTAKQLLSWRDELILAGWNRAALPATNSKRLAALSAIESRTEPLAQGFADKLHELMDELEYLDTSCIQSIQLAEPLELLPHLWQLLFNKLGESGVSIKEPPPQGSIDFSDDSLILLESDTEWEAAEALAMWLAADKDANKNVNMIVSDASGVLGTALHRLGLPRTGSRESSKWRAHLQILPLVFANAWQPIELGALVALLTLPISPVPSDVRYWLLRALKDEAGVKGKEWDHALEEIKKQYAEPKDPKYKAKTEKEVDEILKKIDEMLVSDRYPSGGIPEGAIIERCNWIIKSLTPQCKDNDFLNKPIGHAMALKQLVTGRKTIGRIELERMIDLLVTEESLDIKAEASPWNISTHPGGVTASRPVLIWWNFINQPGPAASYWNPAELEALNKAGIYPDENGMAQKREVFAWKNAFLKAEEKVILIRPKKLRGEDTTGHPLWDMITSSAEKKWDEKTVKIFIQNSTDVFFTNEKWELFGRKGTTIGAPQFVLPQGQNEYSISKKLITIPKSTSYSDMSTLIGCPLKWVMEKVVKIRPSDAASIPDINQSIGTLCHSIIQDIYARGTTLQVALSKRSWTPADAQKEAERLFDKKVESMVIELCAEGKKIERARYRQDIGRAVYGLGELLQKEDFTVEEAEAKFSGTLCEVPFNGFVDLLLRDKKNNPLVIDLKWTRSGKYKRQEIKDGLDLQLASYAWLIEEKEPGAEINAGYFIMPENSWLPDNQKNLRQVFQNAAKAWQGELNILAEGLVAKGHDINDENDDESSTAPFKLSAPCGFCQYKGLCEIDERNAQ</sequence>